<evidence type="ECO:0000259" key="11">
    <source>
        <dbReference type="Pfam" id="PF08544"/>
    </source>
</evidence>
<feature type="binding site" evidence="9">
    <location>
        <begin position="93"/>
        <end position="103"/>
    </location>
    <ligand>
        <name>ATP</name>
        <dbReference type="ChEBI" id="CHEBI:30616"/>
    </ligand>
</feature>
<dbReference type="Gene3D" id="3.30.70.890">
    <property type="entry name" value="GHMP kinase, C-terminal domain"/>
    <property type="match status" value="1"/>
</dbReference>
<comment type="function">
    <text evidence="9">Catalyzes the phosphorylation of the position 2 hydroxy group of 4-diphosphocytidyl-2C-methyl-D-erythritol.</text>
</comment>
<sequence length="296" mass="31700">MTEGWRLCPAKVNLYLKVLARREDGYHDLVTVMQPLTLADELRLTPGQGLSLECRHPEVPSGPRNLVWRAAEAFGAATGQVPQVHLELVKKIPVAAGLGGGSSDAAGTLLALNDRAGTPLSAEKLHELAAALGADVPFFLQRSPAVGRGIGTVLSPLDLPPYWYVLLNPGLAISTAWVYRNLDLKALAQTGAPLPAAWDGDHPEAWVANDLETVTLSRYPELRELLGELALAGARAQGMSGSGPTLFGLFLEAEAARAAARRLRQNFSGWITVTRGLTQAEGEATGRVKDEWSENF</sequence>
<evidence type="ECO:0000256" key="9">
    <source>
        <dbReference type="HAMAP-Rule" id="MF_00061"/>
    </source>
</evidence>
<dbReference type="Gene3D" id="3.30.230.10">
    <property type="match status" value="1"/>
</dbReference>
<dbReference type="PIRSF" id="PIRSF010376">
    <property type="entry name" value="IspE"/>
    <property type="match status" value="1"/>
</dbReference>
<dbReference type="InterPro" id="IPR006204">
    <property type="entry name" value="GHMP_kinase_N_dom"/>
</dbReference>
<feature type="domain" description="GHMP kinase C-terminal" evidence="11">
    <location>
        <begin position="211"/>
        <end position="268"/>
    </location>
</feature>
<feature type="active site" evidence="9">
    <location>
        <position position="135"/>
    </location>
</feature>
<keyword evidence="9" id="KW-0414">Isoprene biosynthesis</keyword>
<feature type="active site" evidence="9">
    <location>
        <position position="11"/>
    </location>
</feature>
<dbReference type="InterPro" id="IPR004424">
    <property type="entry name" value="IspE"/>
</dbReference>
<dbReference type="InterPro" id="IPR036554">
    <property type="entry name" value="GHMP_kinase_C_sf"/>
</dbReference>
<comment type="caution">
    <text evidence="12">The sequence shown here is derived from an EMBL/GenBank/DDBJ whole genome shotgun (WGS) entry which is preliminary data.</text>
</comment>
<evidence type="ECO:0000256" key="2">
    <source>
        <dbReference type="ARBA" id="ARBA00012052"/>
    </source>
</evidence>
<evidence type="ECO:0000256" key="4">
    <source>
        <dbReference type="ARBA" id="ARBA00022679"/>
    </source>
</evidence>
<dbReference type="SUPFAM" id="SSF55060">
    <property type="entry name" value="GHMP Kinase, C-terminal domain"/>
    <property type="match status" value="1"/>
</dbReference>
<feature type="domain" description="GHMP kinase N-terminal" evidence="10">
    <location>
        <begin position="65"/>
        <end position="140"/>
    </location>
</feature>
<keyword evidence="7 9" id="KW-0067">ATP-binding</keyword>
<dbReference type="GO" id="GO:0050515">
    <property type="term" value="F:4-(cytidine 5'-diphospho)-2-C-methyl-D-erythritol kinase activity"/>
    <property type="evidence" value="ECO:0007669"/>
    <property type="project" value="UniProtKB-UniRule"/>
</dbReference>
<comment type="pathway">
    <text evidence="9">Isoprenoid biosynthesis; isopentenyl diphosphate biosynthesis via DXP pathway; isopentenyl diphosphate from 1-deoxy-D-xylulose 5-phosphate: step 3/6.</text>
</comment>
<dbReference type="InterPro" id="IPR013750">
    <property type="entry name" value="GHMP_kinase_C_dom"/>
</dbReference>
<dbReference type="PANTHER" id="PTHR43527">
    <property type="entry name" value="4-DIPHOSPHOCYTIDYL-2-C-METHYL-D-ERYTHRITOL KINASE, CHLOROPLASTIC"/>
    <property type="match status" value="1"/>
</dbReference>
<name>A0A7V6A4V5_9BACT</name>
<evidence type="ECO:0000259" key="10">
    <source>
        <dbReference type="Pfam" id="PF00288"/>
    </source>
</evidence>
<comment type="similarity">
    <text evidence="1 9">Belongs to the GHMP kinase family. IspE subfamily.</text>
</comment>
<dbReference type="PANTHER" id="PTHR43527:SF2">
    <property type="entry name" value="4-DIPHOSPHOCYTIDYL-2-C-METHYL-D-ERYTHRITOL KINASE, CHLOROPLASTIC"/>
    <property type="match status" value="1"/>
</dbReference>
<dbReference type="Pfam" id="PF00288">
    <property type="entry name" value="GHMP_kinases_N"/>
    <property type="match status" value="1"/>
</dbReference>
<accession>A0A7V6A4V5</accession>
<dbReference type="GO" id="GO:0019288">
    <property type="term" value="P:isopentenyl diphosphate biosynthetic process, methylerythritol 4-phosphate pathway"/>
    <property type="evidence" value="ECO:0007669"/>
    <property type="project" value="UniProtKB-UniRule"/>
</dbReference>
<dbReference type="NCBIfam" id="TIGR00154">
    <property type="entry name" value="ispE"/>
    <property type="match status" value="1"/>
</dbReference>
<dbReference type="SUPFAM" id="SSF54211">
    <property type="entry name" value="Ribosomal protein S5 domain 2-like"/>
    <property type="match status" value="1"/>
</dbReference>
<dbReference type="GO" id="GO:0016114">
    <property type="term" value="P:terpenoid biosynthetic process"/>
    <property type="evidence" value="ECO:0007669"/>
    <property type="project" value="UniProtKB-UniRule"/>
</dbReference>
<keyword evidence="5 9" id="KW-0547">Nucleotide-binding</keyword>
<evidence type="ECO:0000256" key="3">
    <source>
        <dbReference type="ARBA" id="ARBA00017473"/>
    </source>
</evidence>
<evidence type="ECO:0000256" key="8">
    <source>
        <dbReference type="ARBA" id="ARBA00032554"/>
    </source>
</evidence>
<organism evidence="12">
    <name type="scientific">Desulfobacca acetoxidans</name>
    <dbReference type="NCBI Taxonomy" id="60893"/>
    <lineage>
        <taxon>Bacteria</taxon>
        <taxon>Pseudomonadati</taxon>
        <taxon>Thermodesulfobacteriota</taxon>
        <taxon>Desulfobaccia</taxon>
        <taxon>Desulfobaccales</taxon>
        <taxon>Desulfobaccaceae</taxon>
        <taxon>Desulfobacca</taxon>
    </lineage>
</organism>
<gene>
    <name evidence="9" type="primary">ispE</name>
    <name evidence="12" type="ORF">ENV52_10075</name>
</gene>
<dbReference type="GO" id="GO:0005524">
    <property type="term" value="F:ATP binding"/>
    <property type="evidence" value="ECO:0007669"/>
    <property type="project" value="UniProtKB-UniRule"/>
</dbReference>
<keyword evidence="4 9" id="KW-0808">Transferase</keyword>
<evidence type="ECO:0000313" key="12">
    <source>
        <dbReference type="EMBL" id="HHS30031.1"/>
    </source>
</evidence>
<protein>
    <recommendedName>
        <fullName evidence="3 9">4-diphosphocytidyl-2-C-methyl-D-erythritol kinase</fullName>
        <shortName evidence="9">CMK</shortName>
        <ecNumber evidence="2 9">2.7.1.148</ecNumber>
    </recommendedName>
    <alternativeName>
        <fullName evidence="8 9">4-(cytidine-5'-diphospho)-2-C-methyl-D-erythritol kinase</fullName>
    </alternativeName>
</protein>
<evidence type="ECO:0000256" key="6">
    <source>
        <dbReference type="ARBA" id="ARBA00022777"/>
    </source>
</evidence>
<comment type="catalytic activity">
    <reaction evidence="9">
        <text>4-CDP-2-C-methyl-D-erythritol + ATP = 4-CDP-2-C-methyl-D-erythritol 2-phosphate + ADP + H(+)</text>
        <dbReference type="Rhea" id="RHEA:18437"/>
        <dbReference type="ChEBI" id="CHEBI:15378"/>
        <dbReference type="ChEBI" id="CHEBI:30616"/>
        <dbReference type="ChEBI" id="CHEBI:57823"/>
        <dbReference type="ChEBI" id="CHEBI:57919"/>
        <dbReference type="ChEBI" id="CHEBI:456216"/>
        <dbReference type="EC" id="2.7.1.148"/>
    </reaction>
</comment>
<dbReference type="EC" id="2.7.1.148" evidence="2 9"/>
<dbReference type="InterPro" id="IPR020568">
    <property type="entry name" value="Ribosomal_Su5_D2-typ_SF"/>
</dbReference>
<evidence type="ECO:0000256" key="1">
    <source>
        <dbReference type="ARBA" id="ARBA00009684"/>
    </source>
</evidence>
<keyword evidence="6 9" id="KW-0418">Kinase</keyword>
<dbReference type="Pfam" id="PF08544">
    <property type="entry name" value="GHMP_kinases_C"/>
    <property type="match status" value="1"/>
</dbReference>
<dbReference type="HAMAP" id="MF_00061">
    <property type="entry name" value="IspE"/>
    <property type="match status" value="1"/>
</dbReference>
<evidence type="ECO:0000256" key="7">
    <source>
        <dbReference type="ARBA" id="ARBA00022840"/>
    </source>
</evidence>
<evidence type="ECO:0000256" key="5">
    <source>
        <dbReference type="ARBA" id="ARBA00022741"/>
    </source>
</evidence>
<reference evidence="12" key="1">
    <citation type="journal article" date="2020" name="mSystems">
        <title>Genome- and Community-Level Interaction Insights into Carbon Utilization and Element Cycling Functions of Hydrothermarchaeota in Hydrothermal Sediment.</title>
        <authorList>
            <person name="Zhou Z."/>
            <person name="Liu Y."/>
            <person name="Xu W."/>
            <person name="Pan J."/>
            <person name="Luo Z.H."/>
            <person name="Li M."/>
        </authorList>
    </citation>
    <scope>NUCLEOTIDE SEQUENCE [LARGE SCALE GENOMIC DNA]</scope>
    <source>
        <strain evidence="12">SpSt-767</strain>
    </source>
</reference>
<dbReference type="InterPro" id="IPR014721">
    <property type="entry name" value="Ribsml_uS5_D2-typ_fold_subgr"/>
</dbReference>
<proteinExistence type="inferred from homology"/>
<dbReference type="NCBIfam" id="NF011202">
    <property type="entry name" value="PRK14608.1"/>
    <property type="match status" value="1"/>
</dbReference>
<dbReference type="UniPathway" id="UPA00056">
    <property type="reaction ID" value="UER00094"/>
</dbReference>
<dbReference type="EMBL" id="DTGR01000160">
    <property type="protein sequence ID" value="HHS30031.1"/>
    <property type="molecule type" value="Genomic_DNA"/>
</dbReference>
<dbReference type="AlphaFoldDB" id="A0A7V6A4V5"/>